<dbReference type="AlphaFoldDB" id="A0A059FG15"/>
<evidence type="ECO:0000256" key="1">
    <source>
        <dbReference type="ARBA" id="ARBA00023015"/>
    </source>
</evidence>
<protein>
    <submittedName>
        <fullName evidence="5">GntR family transcriptional regulator</fullName>
    </submittedName>
</protein>
<evidence type="ECO:0000313" key="6">
    <source>
        <dbReference type="Proteomes" id="UP000025171"/>
    </source>
</evidence>
<dbReference type="InterPro" id="IPR000524">
    <property type="entry name" value="Tscrpt_reg_HTH_GntR"/>
</dbReference>
<dbReference type="InterPro" id="IPR011663">
    <property type="entry name" value="UTRA"/>
</dbReference>
<sequence length="266" mass="29826">MLMVSGAGVQDFNIPKSEIDSHATTPLYQQIYALLRQKIEGGEVSFNARLPAEQALARSLGVSRITIKRAMNELASSGFVTRYRGKGTIVSYSATIPTVRGDYTSPMEHLHRLGFDTEISLKSIQVIEVDEEMARELFVPLGTMVQQVERVRHLENAPFSYIVNHTPMDIAARIDETELAWRPFATLLAEAGSPVVSAEQTILARSAEGPMAKELMLAEGAPVLTIRRVLRDENLRAIQYTIANYRPDRYQYHMRMSNIETLMPSE</sequence>
<dbReference type="OrthoDB" id="7173258at2"/>
<dbReference type="InterPro" id="IPR028978">
    <property type="entry name" value="Chorismate_lyase_/UTRA_dom_sf"/>
</dbReference>
<dbReference type="eggNOG" id="COG2188">
    <property type="taxonomic scope" value="Bacteria"/>
</dbReference>
<dbReference type="InterPro" id="IPR050679">
    <property type="entry name" value="Bact_HTH_transcr_reg"/>
</dbReference>
<name>A0A059FG15_9PROT</name>
<dbReference type="GO" id="GO:0003677">
    <property type="term" value="F:DNA binding"/>
    <property type="evidence" value="ECO:0007669"/>
    <property type="project" value="UniProtKB-KW"/>
</dbReference>
<keyword evidence="2" id="KW-0238">DNA-binding</keyword>
<evidence type="ECO:0000259" key="4">
    <source>
        <dbReference type="PROSITE" id="PS50949"/>
    </source>
</evidence>
<dbReference type="STRING" id="1280950.HJO_14957"/>
<dbReference type="GO" id="GO:0045892">
    <property type="term" value="P:negative regulation of DNA-templated transcription"/>
    <property type="evidence" value="ECO:0007669"/>
    <property type="project" value="TreeGrafter"/>
</dbReference>
<dbReference type="InterPro" id="IPR036388">
    <property type="entry name" value="WH-like_DNA-bd_sf"/>
</dbReference>
<keyword evidence="6" id="KW-1185">Reference proteome</keyword>
<dbReference type="PANTHER" id="PTHR44846:SF1">
    <property type="entry name" value="MANNOSYL-D-GLYCERATE TRANSPORT_METABOLISM SYSTEM REPRESSOR MNGR-RELATED"/>
    <property type="match status" value="1"/>
</dbReference>
<gene>
    <name evidence="5" type="ORF">HJO_14957</name>
</gene>
<dbReference type="Pfam" id="PF00392">
    <property type="entry name" value="GntR"/>
    <property type="match status" value="1"/>
</dbReference>
<dbReference type="Pfam" id="PF07702">
    <property type="entry name" value="UTRA"/>
    <property type="match status" value="1"/>
</dbReference>
<comment type="caution">
    <text evidence="5">The sequence shown here is derived from an EMBL/GenBank/DDBJ whole genome shotgun (WGS) entry which is preliminary data.</text>
</comment>
<dbReference type="PANTHER" id="PTHR44846">
    <property type="entry name" value="MANNOSYL-D-GLYCERATE TRANSPORT/METABOLISM SYSTEM REPRESSOR MNGR-RELATED"/>
    <property type="match status" value="1"/>
</dbReference>
<dbReference type="SUPFAM" id="SSF64288">
    <property type="entry name" value="Chorismate lyase-like"/>
    <property type="match status" value="1"/>
</dbReference>
<reference evidence="5 6" key="1">
    <citation type="journal article" date="2014" name="Antonie Van Leeuwenhoek">
        <title>Hyphomonas beringensis sp. nov. and Hyphomonas chukchiensis sp. nov., isolated from surface seawater of the Bering Sea and Chukchi Sea.</title>
        <authorList>
            <person name="Li C."/>
            <person name="Lai Q."/>
            <person name="Li G."/>
            <person name="Dong C."/>
            <person name="Wang J."/>
            <person name="Liao Y."/>
            <person name="Shao Z."/>
        </authorList>
    </citation>
    <scope>NUCLEOTIDE SEQUENCE [LARGE SCALE GENOMIC DNA]</scope>
    <source>
        <strain evidence="5 6">MHS-2</strain>
    </source>
</reference>
<feature type="domain" description="HTH gntR-type" evidence="4">
    <location>
        <begin position="25"/>
        <end position="93"/>
    </location>
</feature>
<keyword evidence="1" id="KW-0805">Transcription regulation</keyword>
<dbReference type="SMART" id="SM00866">
    <property type="entry name" value="UTRA"/>
    <property type="match status" value="1"/>
</dbReference>
<evidence type="ECO:0000256" key="2">
    <source>
        <dbReference type="ARBA" id="ARBA00023125"/>
    </source>
</evidence>
<dbReference type="PRINTS" id="PR00035">
    <property type="entry name" value="HTHGNTR"/>
</dbReference>
<dbReference type="Gene3D" id="3.40.1410.10">
    <property type="entry name" value="Chorismate lyase-like"/>
    <property type="match status" value="1"/>
</dbReference>
<dbReference type="EMBL" id="ARYK01000008">
    <property type="protein sequence ID" value="KCZ89527.1"/>
    <property type="molecule type" value="Genomic_DNA"/>
</dbReference>
<evidence type="ECO:0000313" key="5">
    <source>
        <dbReference type="EMBL" id="KCZ89527.1"/>
    </source>
</evidence>
<dbReference type="SUPFAM" id="SSF46785">
    <property type="entry name" value="Winged helix' DNA-binding domain"/>
    <property type="match status" value="1"/>
</dbReference>
<organism evidence="5 6">
    <name type="scientific">Hyphomonas johnsonii MHS-2</name>
    <dbReference type="NCBI Taxonomy" id="1280950"/>
    <lineage>
        <taxon>Bacteria</taxon>
        <taxon>Pseudomonadati</taxon>
        <taxon>Pseudomonadota</taxon>
        <taxon>Alphaproteobacteria</taxon>
        <taxon>Hyphomonadales</taxon>
        <taxon>Hyphomonadaceae</taxon>
        <taxon>Hyphomonas</taxon>
    </lineage>
</organism>
<dbReference type="PATRIC" id="fig|1280950.3.peg.3003"/>
<keyword evidence="3" id="KW-0804">Transcription</keyword>
<dbReference type="CDD" id="cd07377">
    <property type="entry name" value="WHTH_GntR"/>
    <property type="match status" value="1"/>
</dbReference>
<dbReference type="InterPro" id="IPR036390">
    <property type="entry name" value="WH_DNA-bd_sf"/>
</dbReference>
<dbReference type="Gene3D" id="1.10.10.10">
    <property type="entry name" value="Winged helix-like DNA-binding domain superfamily/Winged helix DNA-binding domain"/>
    <property type="match status" value="1"/>
</dbReference>
<evidence type="ECO:0000256" key="3">
    <source>
        <dbReference type="ARBA" id="ARBA00023163"/>
    </source>
</evidence>
<dbReference type="RefSeq" id="WP_051618665.1">
    <property type="nucleotide sequence ID" value="NZ_ARYK01000008.1"/>
</dbReference>
<accession>A0A059FG15</accession>
<dbReference type="Proteomes" id="UP000025171">
    <property type="component" value="Unassembled WGS sequence"/>
</dbReference>
<dbReference type="SMART" id="SM00345">
    <property type="entry name" value="HTH_GNTR"/>
    <property type="match status" value="1"/>
</dbReference>
<proteinExistence type="predicted"/>
<dbReference type="GO" id="GO:0003700">
    <property type="term" value="F:DNA-binding transcription factor activity"/>
    <property type="evidence" value="ECO:0007669"/>
    <property type="project" value="InterPro"/>
</dbReference>
<dbReference type="PROSITE" id="PS50949">
    <property type="entry name" value="HTH_GNTR"/>
    <property type="match status" value="1"/>
</dbReference>